<evidence type="ECO:0000256" key="2">
    <source>
        <dbReference type="RuleBase" id="RU367066"/>
    </source>
</evidence>
<comment type="PTM">
    <text evidence="2">Proteolytically cleaved before the transmembrane segment to yield the secreted ectodomain incorporated in the zona pellucida.</text>
</comment>
<dbReference type="InterPro" id="IPR001507">
    <property type="entry name" value="ZP_dom"/>
</dbReference>
<evidence type="ECO:0000259" key="3">
    <source>
        <dbReference type="PROSITE" id="PS51034"/>
    </source>
</evidence>
<comment type="caution">
    <text evidence="4">The sequence shown here is derived from an EMBL/GenBank/DDBJ whole genome shotgun (WGS) entry which is preliminary data.</text>
</comment>
<dbReference type="PROSITE" id="PS51034">
    <property type="entry name" value="ZP_2"/>
    <property type="match status" value="1"/>
</dbReference>
<organism evidence="4 5">
    <name type="scientific">Phrynosoma platyrhinos</name>
    <name type="common">Desert horned lizard</name>
    <dbReference type="NCBI Taxonomy" id="52577"/>
    <lineage>
        <taxon>Eukaryota</taxon>
        <taxon>Metazoa</taxon>
        <taxon>Chordata</taxon>
        <taxon>Craniata</taxon>
        <taxon>Vertebrata</taxon>
        <taxon>Euteleostomi</taxon>
        <taxon>Lepidosauria</taxon>
        <taxon>Squamata</taxon>
        <taxon>Bifurcata</taxon>
        <taxon>Unidentata</taxon>
        <taxon>Episquamata</taxon>
        <taxon>Toxicofera</taxon>
        <taxon>Iguania</taxon>
        <taxon>Phrynosomatidae</taxon>
        <taxon>Phrynosomatinae</taxon>
        <taxon>Phrynosoma</taxon>
    </lineage>
</organism>
<evidence type="ECO:0000256" key="1">
    <source>
        <dbReference type="ARBA" id="ARBA00023157"/>
    </source>
</evidence>
<comment type="function">
    <text evidence="2">Component of the zona pellucida, an extracellular matrix surrounding oocytes which mediates sperm binding, induction of the acrosome reaction and prevents post-fertilization polyspermy. The zona pellucida is composed of 3 to 4 glycoproteins, ZP1, ZP2, ZP3, and ZP4. ZP3 is essential for sperm binding and zona matrix formation.</text>
</comment>
<keyword evidence="1 2" id="KW-1015">Disulfide bond</keyword>
<gene>
    <name evidence="4" type="ORF">JD844_000791</name>
</gene>
<keyword evidence="5" id="KW-1185">Reference proteome</keyword>
<feature type="domain" description="ZP" evidence="3">
    <location>
        <begin position="1"/>
        <end position="245"/>
    </location>
</feature>
<dbReference type="PANTHER" id="PTHR11576:SF2">
    <property type="entry name" value="ZONA PELLUCIDA SPERM-BINDING PROTEIN 3"/>
    <property type="match status" value="1"/>
</dbReference>
<accession>A0ABQ7T9E8</accession>
<dbReference type="PANTHER" id="PTHR11576">
    <property type="entry name" value="ZONA PELLUCIDA SPERM-BINDING PROTEIN 3"/>
    <property type="match status" value="1"/>
</dbReference>
<proteinExistence type="inferred from homology"/>
<keyword evidence="2" id="KW-0272">Extracellular matrix</keyword>
<reference evidence="4 5" key="1">
    <citation type="journal article" date="2022" name="Gigascience">
        <title>A chromosome-level genome assembly and annotation of the desert horned lizard, Phrynosoma platyrhinos, provides insight into chromosomal rearrangements among reptiles.</title>
        <authorList>
            <person name="Koochekian N."/>
            <person name="Ascanio A."/>
            <person name="Farleigh K."/>
            <person name="Card D.C."/>
            <person name="Schield D.R."/>
            <person name="Castoe T.A."/>
            <person name="Jezkova T."/>
        </authorList>
    </citation>
    <scope>NUCLEOTIDE SEQUENCE [LARGE SCALE GENOMIC DNA]</scope>
    <source>
        <strain evidence="4">NK-2021</strain>
    </source>
</reference>
<dbReference type="EMBL" id="JAIPUX010000521">
    <property type="protein sequence ID" value="KAH0626072.1"/>
    <property type="molecule type" value="Genomic_DNA"/>
</dbReference>
<evidence type="ECO:0000313" key="5">
    <source>
        <dbReference type="Proteomes" id="UP000826234"/>
    </source>
</evidence>
<keyword evidence="2" id="KW-0964">Secreted</keyword>
<evidence type="ECO:0000313" key="4">
    <source>
        <dbReference type="EMBL" id="KAH0626072.1"/>
    </source>
</evidence>
<comment type="similarity">
    <text evidence="2">Belongs to the ZP domain family. ZPC subfamily.</text>
</comment>
<keyword evidence="2" id="KW-0472">Membrane</keyword>
<keyword evidence="2" id="KW-0732">Signal</keyword>
<dbReference type="SMART" id="SM00241">
    <property type="entry name" value="ZP"/>
    <property type="match status" value="1"/>
</dbReference>
<comment type="subcellular location">
    <subcellularLocation>
        <location evidence="2">Zona pellucida</location>
    </subcellularLocation>
    <subcellularLocation>
        <location evidence="2">Cell membrane</location>
        <topology evidence="2">Single-pass type I membrane protein</topology>
    </subcellularLocation>
</comment>
<dbReference type="Proteomes" id="UP000826234">
    <property type="component" value="Unassembled WGS sequence"/>
</dbReference>
<name>A0ABQ7T9E8_PHRPL</name>
<dbReference type="InterPro" id="IPR055355">
    <property type="entry name" value="ZP-C"/>
</dbReference>
<protein>
    <recommendedName>
        <fullName evidence="2">Zona pellucida sperm-binding protein 3</fullName>
    </recommendedName>
</protein>
<keyword evidence="2" id="KW-0165">Cleavage on pair of basic residues</keyword>
<dbReference type="Pfam" id="PF00100">
    <property type="entry name" value="Zona_pellucida"/>
    <property type="match status" value="1"/>
</dbReference>
<sequence>MGYKRDTPLGPWSMLARWPAAAMWFLLLLGFVVSLRQGSLAQWRAQAGPNRPRGPPLGAHGVAVKCEPHQVVVTVPRDLFGLGRPVAPAELTLGVTPCPPSAFDPGAKVVVFEAGLHQCGSTVQVPLGLGDTLQLQADVHTGNHLSLRIFVDSCMAGPSPESTSAAQYAIVDSHGCLVDGRQDSVSSTFLSPRPRPESLQFTVDAFRFAGDPRNLIYIACRLKVTPAEQAPDELNKACSFNPEANRCVAPKISKEFLPVSKPKGTQFPFKEPEGSIRVSEEEQEVEPALPWEEKERIALEFKAKVVSRPFEEVLPSNTPGKIPKEAVNMAAKGEISNLCLPFATELGAENASQ</sequence>
<comment type="domain">
    <text evidence="2">The ZP domain is involved in the polymerization of the ZP proteins to form the zona pellucida.</text>
</comment>
<dbReference type="InterPro" id="IPR042235">
    <property type="entry name" value="ZP-C_dom"/>
</dbReference>
<dbReference type="Gene3D" id="2.60.40.4100">
    <property type="entry name" value="Zona pellucida, ZP-C domain"/>
    <property type="match status" value="1"/>
</dbReference>
<keyword evidence="2" id="KW-1003">Cell membrane</keyword>